<dbReference type="AlphaFoldDB" id="A0AAF0PFA3"/>
<dbReference type="EMBL" id="CP101873">
    <property type="protein sequence ID" value="WMT10222.1"/>
    <property type="molecule type" value="Genomic_DNA"/>
</dbReference>
<reference evidence="1 3" key="1">
    <citation type="submission" date="2022-07" db="EMBL/GenBank/DDBJ databases">
        <title>Two temperate virus in Haloterrigena jeotgali A29.</title>
        <authorList>
            <person name="Deng X."/>
        </authorList>
    </citation>
    <scope>NUCLEOTIDE SEQUENCE [LARGE SCALE GENOMIC DNA]</scope>
    <source>
        <strain evidence="1 3">A29</strain>
    </source>
</reference>
<evidence type="ECO:0000313" key="3">
    <source>
        <dbReference type="Proteomes" id="UP001224926"/>
    </source>
</evidence>
<name>A0AAF0PFA3_9EURY</name>
<gene>
    <name evidence="1" type="ORF">NP511_02135</name>
    <name evidence="2" type="ORF">NP511_20850</name>
</gene>
<evidence type="ECO:0000313" key="2">
    <source>
        <dbReference type="EMBL" id="WMT10222.1"/>
    </source>
</evidence>
<dbReference type="Proteomes" id="UP001224926">
    <property type="component" value="Chromosome"/>
</dbReference>
<accession>A0AAF0PFA3</accession>
<proteinExistence type="predicted"/>
<evidence type="ECO:0000313" key="1">
    <source>
        <dbReference type="EMBL" id="WMT10152.1"/>
    </source>
</evidence>
<dbReference type="EMBL" id="CP101873">
    <property type="protein sequence ID" value="WMT10152.1"/>
    <property type="molecule type" value="Genomic_DNA"/>
</dbReference>
<keyword evidence="3" id="KW-1185">Reference proteome</keyword>
<protein>
    <submittedName>
        <fullName evidence="1">Uncharacterized protein</fullName>
    </submittedName>
</protein>
<organism evidence="1 3">
    <name type="scientific">Natrinema thermotolerans</name>
    <dbReference type="NCBI Taxonomy" id="121872"/>
    <lineage>
        <taxon>Archaea</taxon>
        <taxon>Methanobacteriati</taxon>
        <taxon>Methanobacteriota</taxon>
        <taxon>Stenosarchaea group</taxon>
        <taxon>Halobacteria</taxon>
        <taxon>Halobacteriales</taxon>
        <taxon>Natrialbaceae</taxon>
        <taxon>Natrinema</taxon>
    </lineage>
</organism>
<sequence length="67" mass="7914">MGRYRAVMTETDREYISGEGDATDHQVQQSVTRVRSRINDELPRDIEILREHRPDLLEELQEVVCEE</sequence>